<dbReference type="PANTHER" id="PTHR31885:SF6">
    <property type="entry name" value="GH04784P"/>
    <property type="match status" value="1"/>
</dbReference>
<dbReference type="Proteomes" id="UP000060513">
    <property type="component" value="Chromosome"/>
</dbReference>
<keyword evidence="5" id="KW-0472">Membrane</keyword>
<protein>
    <submittedName>
        <fullName evidence="6">Putative membrane protein</fullName>
    </submittedName>
</protein>
<evidence type="ECO:0000256" key="2">
    <source>
        <dbReference type="ARBA" id="ARBA00007375"/>
    </source>
</evidence>
<evidence type="ECO:0000313" key="6">
    <source>
        <dbReference type="EMBL" id="ALC19196.1"/>
    </source>
</evidence>
<reference evidence="6 7" key="1">
    <citation type="submission" date="2015-08" db="EMBL/GenBank/DDBJ databases">
        <title>Genome sequence of the pristinamycin over-producing bacterium Streptomyces pristinaespiralis HCCB10218.</title>
        <authorList>
            <person name="Tian J."/>
            <person name="Yang J."/>
            <person name="Li L."/>
            <person name="Ruan L."/>
            <person name="Wei W."/>
            <person name="Zheng G."/>
            <person name="Wei Z."/>
            <person name="Yang S."/>
            <person name="Ge M."/>
            <person name="Jiang W."/>
            <person name="Lu Y."/>
        </authorList>
    </citation>
    <scope>NUCLEOTIDE SEQUENCE [LARGE SCALE GENOMIC DNA]</scope>
    <source>
        <strain evidence="6 7">HCCB 10218</strain>
    </source>
</reference>
<dbReference type="RefSeq" id="WP_005308692.1">
    <property type="nucleotide sequence ID" value="NZ_CP011340.1"/>
</dbReference>
<sequence>MRRVIAGAFAVAVAWDLGSLLADWDLGHTVCKPLLLPLLAAYAVERGAPRLLIAALFFGWCGDMLLMFDADPAFLAGMGGFAVGHVCYLVLFARCGTPHGRTGLLAGAYGLVLVVTLVLMWSDLPGGLRIPVAAYSLLLTTMAFRAARLGLLAAIGGALFLLSDTLIATGLADWPQLPRPDFWIMLTYVVAQGLLVRGVLDSLDARKAPATAYGGSRAPV</sequence>
<dbReference type="GO" id="GO:0016787">
    <property type="term" value="F:hydrolase activity"/>
    <property type="evidence" value="ECO:0007669"/>
    <property type="project" value="TreeGrafter"/>
</dbReference>
<evidence type="ECO:0000256" key="4">
    <source>
        <dbReference type="ARBA" id="ARBA00022989"/>
    </source>
</evidence>
<comment type="subcellular location">
    <subcellularLocation>
        <location evidence="1">Membrane</location>
        <topology evidence="1">Multi-pass membrane protein</topology>
    </subcellularLocation>
</comment>
<dbReference type="InterPro" id="IPR012506">
    <property type="entry name" value="TMEM86B-like"/>
</dbReference>
<proteinExistence type="inferred from homology"/>
<accession>A0A0M4D653</accession>
<evidence type="ECO:0000313" key="7">
    <source>
        <dbReference type="Proteomes" id="UP000060513"/>
    </source>
</evidence>
<gene>
    <name evidence="6" type="ORF">SPRI_0890</name>
</gene>
<dbReference type="KEGG" id="spri:SPRI_0890"/>
<evidence type="ECO:0000256" key="3">
    <source>
        <dbReference type="ARBA" id="ARBA00022692"/>
    </source>
</evidence>
<dbReference type="GeneID" id="97238032"/>
<dbReference type="EMBL" id="CP011340">
    <property type="protein sequence ID" value="ALC19196.1"/>
    <property type="molecule type" value="Genomic_DNA"/>
</dbReference>
<keyword evidence="3" id="KW-0812">Transmembrane</keyword>
<evidence type="ECO:0000256" key="5">
    <source>
        <dbReference type="ARBA" id="ARBA00023136"/>
    </source>
</evidence>
<keyword evidence="4" id="KW-1133">Transmembrane helix</keyword>
<dbReference type="PANTHER" id="PTHR31885">
    <property type="entry name" value="GH04784P"/>
    <property type="match status" value="1"/>
</dbReference>
<evidence type="ECO:0000256" key="1">
    <source>
        <dbReference type="ARBA" id="ARBA00004141"/>
    </source>
</evidence>
<name>A0A0M4D653_STRPR</name>
<dbReference type="STRING" id="38300.SPRI_0890"/>
<comment type="similarity">
    <text evidence="2">Belongs to the TMEM86 family.</text>
</comment>
<dbReference type="OMA" id="HVCYLVL"/>
<dbReference type="Pfam" id="PF07947">
    <property type="entry name" value="YhhN"/>
    <property type="match status" value="1"/>
</dbReference>
<dbReference type="PATRIC" id="fig|38300.4.peg.955"/>
<dbReference type="GO" id="GO:0016020">
    <property type="term" value="C:membrane"/>
    <property type="evidence" value="ECO:0007669"/>
    <property type="project" value="UniProtKB-SubCell"/>
</dbReference>
<organism evidence="6">
    <name type="scientific">Streptomyces pristinaespiralis</name>
    <dbReference type="NCBI Taxonomy" id="38300"/>
    <lineage>
        <taxon>Bacteria</taxon>
        <taxon>Bacillati</taxon>
        <taxon>Actinomycetota</taxon>
        <taxon>Actinomycetes</taxon>
        <taxon>Kitasatosporales</taxon>
        <taxon>Streptomycetaceae</taxon>
        <taxon>Streptomyces</taxon>
    </lineage>
</organism>
<dbReference type="AlphaFoldDB" id="A0A0M4D653"/>
<dbReference type="OrthoDB" id="4227931at2"/>